<gene>
    <name evidence="6" type="primary">appA</name>
    <name evidence="6" type="ORF">Mal52_52320</name>
</gene>
<reference evidence="6 7" key="1">
    <citation type="submission" date="2019-02" db="EMBL/GenBank/DDBJ databases">
        <title>Deep-cultivation of Planctomycetes and their phenomic and genomic characterization uncovers novel biology.</title>
        <authorList>
            <person name="Wiegand S."/>
            <person name="Jogler M."/>
            <person name="Boedeker C."/>
            <person name="Pinto D."/>
            <person name="Vollmers J."/>
            <person name="Rivas-Marin E."/>
            <person name="Kohn T."/>
            <person name="Peeters S.H."/>
            <person name="Heuer A."/>
            <person name="Rast P."/>
            <person name="Oberbeckmann S."/>
            <person name="Bunk B."/>
            <person name="Jeske O."/>
            <person name="Meyerdierks A."/>
            <person name="Storesund J.E."/>
            <person name="Kallscheuer N."/>
            <person name="Luecker S."/>
            <person name="Lage O.M."/>
            <person name="Pohl T."/>
            <person name="Merkel B.J."/>
            <person name="Hornburger P."/>
            <person name="Mueller R.-W."/>
            <person name="Bruemmer F."/>
            <person name="Labrenz M."/>
            <person name="Spormann A.M."/>
            <person name="Op den Camp H."/>
            <person name="Overmann J."/>
            <person name="Amann R."/>
            <person name="Jetten M.S.M."/>
            <person name="Mascher T."/>
            <person name="Medema M.H."/>
            <person name="Devos D.P."/>
            <person name="Kaster A.-K."/>
            <person name="Ovreas L."/>
            <person name="Rohde M."/>
            <person name="Galperin M.Y."/>
            <person name="Jogler C."/>
        </authorList>
    </citation>
    <scope>NUCLEOTIDE SEQUENCE [LARGE SCALE GENOMIC DNA]</scope>
    <source>
        <strain evidence="6 7">Mal52</strain>
    </source>
</reference>
<sequence precursor="true">MSRLSRFSLGWLFAFTVCSMCLVGCWGGDDDSASTTGDTTATETEAEPEILLHPFDAPPLEELDAKVKWVERPVLDTLELLRLRQANEEVLATTEEALALKNKSKEDNAKILSALGRLPESDSDVDWDASIYRRATGDVKTTNPLLVSSTIEFNVTGLTGFGLFGFDWDFNPLASSDTVKSWHSSEDGKYDKVVMRDDLVWSDGVPITAHDVVFSFQTIMNPKVPVPAQRSGTDQIRWIEAYDDQTLVYFHKEPLATNTWNLNFSVIPKHIYDESLHEDYTLQDSKHHVKHENAPVTGGPYVISDRKPKQEIVLTRREEYYMYKGKQVRPKPYFKEIRFRILEESNTAILALKNGEIEEMELLPELWMTQTDGDDFYKHNTKVTGVEWVSFHFNWNTKTPFFSDKRVRKAMSYAFDHEELLNTLLYGLNTPCLGPFHPDSKMYPKEKLTPYKQDFDKAEDLLEEAGWVDNDGDGIRDKMIGGKLQKFEFTILCATAQERIDMCTLLKENLDQLGIICHVRPLEFPVLMEKMFKHDYQAAFAGWGTGADPDTSSNIWTTNAIKNGRNYGSYANKEIDKLFEEGKREFDPEKRAAIYAKIHKILWEDQPYTWLYYRNSFYGFNKKLRGYSFSPRGPYNYGPGFGSIYKPAMH</sequence>
<dbReference type="AlphaFoldDB" id="A0A517ZW90"/>
<dbReference type="PANTHER" id="PTHR30290:SF9">
    <property type="entry name" value="OLIGOPEPTIDE-BINDING PROTEIN APPA"/>
    <property type="match status" value="1"/>
</dbReference>
<feature type="chain" id="PRO_5021791250" evidence="4">
    <location>
        <begin position="20"/>
        <end position="650"/>
    </location>
</feature>
<evidence type="ECO:0000313" key="7">
    <source>
        <dbReference type="Proteomes" id="UP000319383"/>
    </source>
</evidence>
<keyword evidence="3 4" id="KW-0732">Signal</keyword>
<dbReference type="Proteomes" id="UP000319383">
    <property type="component" value="Chromosome"/>
</dbReference>
<dbReference type="Pfam" id="PF00496">
    <property type="entry name" value="SBP_bac_5"/>
    <property type="match status" value="1"/>
</dbReference>
<accession>A0A517ZW90</accession>
<evidence type="ECO:0000256" key="2">
    <source>
        <dbReference type="ARBA" id="ARBA00022448"/>
    </source>
</evidence>
<dbReference type="SUPFAM" id="SSF53850">
    <property type="entry name" value="Periplasmic binding protein-like II"/>
    <property type="match status" value="1"/>
</dbReference>
<evidence type="ECO:0000313" key="6">
    <source>
        <dbReference type="EMBL" id="QDU46710.1"/>
    </source>
</evidence>
<evidence type="ECO:0000256" key="1">
    <source>
        <dbReference type="ARBA" id="ARBA00005695"/>
    </source>
</evidence>
<dbReference type="InterPro" id="IPR039424">
    <property type="entry name" value="SBP_5"/>
</dbReference>
<dbReference type="GO" id="GO:1904680">
    <property type="term" value="F:peptide transmembrane transporter activity"/>
    <property type="evidence" value="ECO:0007669"/>
    <property type="project" value="TreeGrafter"/>
</dbReference>
<dbReference type="Gene3D" id="3.40.190.10">
    <property type="entry name" value="Periplasmic binding protein-like II"/>
    <property type="match status" value="1"/>
</dbReference>
<feature type="domain" description="Solute-binding protein family 5" evidence="5">
    <location>
        <begin position="179"/>
        <end position="560"/>
    </location>
</feature>
<dbReference type="CDD" id="cd08514">
    <property type="entry name" value="PBP2_AppA_like"/>
    <property type="match status" value="1"/>
</dbReference>
<dbReference type="GO" id="GO:0015833">
    <property type="term" value="P:peptide transport"/>
    <property type="evidence" value="ECO:0007669"/>
    <property type="project" value="TreeGrafter"/>
</dbReference>
<keyword evidence="2" id="KW-0813">Transport</keyword>
<dbReference type="RefSeq" id="WP_145379199.1">
    <property type="nucleotide sequence ID" value="NZ_CP036276.1"/>
</dbReference>
<dbReference type="PANTHER" id="PTHR30290">
    <property type="entry name" value="PERIPLASMIC BINDING COMPONENT OF ABC TRANSPORTER"/>
    <property type="match status" value="1"/>
</dbReference>
<dbReference type="Gene3D" id="3.90.76.10">
    <property type="entry name" value="Dipeptide-binding Protein, Domain 1"/>
    <property type="match status" value="1"/>
</dbReference>
<comment type="similarity">
    <text evidence="1">Belongs to the bacterial solute-binding protein 5 family.</text>
</comment>
<protein>
    <submittedName>
        <fullName evidence="6">Oligopeptide-binding protein AppA</fullName>
    </submittedName>
</protein>
<feature type="signal peptide" evidence="4">
    <location>
        <begin position="1"/>
        <end position="19"/>
    </location>
</feature>
<dbReference type="InterPro" id="IPR000914">
    <property type="entry name" value="SBP_5_dom"/>
</dbReference>
<organism evidence="6 7">
    <name type="scientific">Symmachiella dynata</name>
    <dbReference type="NCBI Taxonomy" id="2527995"/>
    <lineage>
        <taxon>Bacteria</taxon>
        <taxon>Pseudomonadati</taxon>
        <taxon>Planctomycetota</taxon>
        <taxon>Planctomycetia</taxon>
        <taxon>Planctomycetales</taxon>
        <taxon>Planctomycetaceae</taxon>
        <taxon>Symmachiella</taxon>
    </lineage>
</organism>
<name>A0A517ZW90_9PLAN</name>
<dbReference type="Gene3D" id="3.10.105.10">
    <property type="entry name" value="Dipeptide-binding Protein, Domain 3"/>
    <property type="match status" value="1"/>
</dbReference>
<dbReference type="KEGG" id="sdyn:Mal52_52320"/>
<evidence type="ECO:0000256" key="4">
    <source>
        <dbReference type="SAM" id="SignalP"/>
    </source>
</evidence>
<dbReference type="EMBL" id="CP036276">
    <property type="protein sequence ID" value="QDU46710.1"/>
    <property type="molecule type" value="Genomic_DNA"/>
</dbReference>
<keyword evidence="7" id="KW-1185">Reference proteome</keyword>
<evidence type="ECO:0000259" key="5">
    <source>
        <dbReference type="Pfam" id="PF00496"/>
    </source>
</evidence>
<evidence type="ECO:0000256" key="3">
    <source>
        <dbReference type="ARBA" id="ARBA00022729"/>
    </source>
</evidence>
<proteinExistence type="inferred from homology"/>